<feature type="domain" description="Pyrrolo-quinoline quinone repeat" evidence="2">
    <location>
        <begin position="117"/>
        <end position="354"/>
    </location>
</feature>
<evidence type="ECO:0000256" key="1">
    <source>
        <dbReference type="SAM" id="SignalP"/>
    </source>
</evidence>
<dbReference type="SUPFAM" id="SSF50998">
    <property type="entry name" value="Quinoprotein alcohol dehydrogenase-like"/>
    <property type="match status" value="1"/>
</dbReference>
<dbReference type="EMBL" id="QFLI01000002">
    <property type="protein sequence ID" value="PXY02431.1"/>
    <property type="molecule type" value="Genomic_DNA"/>
</dbReference>
<gene>
    <name evidence="3" type="ORF">DF185_07215</name>
</gene>
<evidence type="ECO:0000259" key="2">
    <source>
        <dbReference type="Pfam" id="PF13360"/>
    </source>
</evidence>
<feature type="signal peptide" evidence="1">
    <location>
        <begin position="1"/>
        <end position="24"/>
    </location>
</feature>
<keyword evidence="4" id="KW-1185">Reference proteome</keyword>
<dbReference type="Gene3D" id="2.130.10.10">
    <property type="entry name" value="YVTN repeat-like/Quinoprotein amine dehydrogenase"/>
    <property type="match status" value="1"/>
</dbReference>
<dbReference type="AlphaFoldDB" id="A0A2V4A1H4"/>
<evidence type="ECO:0000313" key="3">
    <source>
        <dbReference type="EMBL" id="PXY02431.1"/>
    </source>
</evidence>
<keyword evidence="1" id="KW-0732">Signal</keyword>
<dbReference type="PANTHER" id="PTHR34512:SF30">
    <property type="entry name" value="OUTER MEMBRANE PROTEIN ASSEMBLY FACTOR BAMB"/>
    <property type="match status" value="1"/>
</dbReference>
<dbReference type="Pfam" id="PF13360">
    <property type="entry name" value="PQQ_2"/>
    <property type="match status" value="1"/>
</dbReference>
<dbReference type="Proteomes" id="UP000248079">
    <property type="component" value="Unassembled WGS sequence"/>
</dbReference>
<dbReference type="RefSeq" id="WP_110360064.1">
    <property type="nucleotide sequence ID" value="NZ_QFLI01000002.1"/>
</dbReference>
<dbReference type="InterPro" id="IPR011047">
    <property type="entry name" value="Quinoprotein_ADH-like_sf"/>
</dbReference>
<proteinExistence type="predicted"/>
<feature type="chain" id="PRO_5016009459" description="Pyrrolo-quinoline quinone repeat domain-containing protein" evidence="1">
    <location>
        <begin position="25"/>
        <end position="445"/>
    </location>
</feature>
<name>A0A2V4A1H4_9BACT</name>
<dbReference type="OrthoDB" id="1091598at2"/>
<sequence>MTTHKSALPLLTFLLSLLFILSQCKPTPSKTDENKKTATKQKAEAIVKKAPSCKILSQWRGPKRNGIYPDKNLLERWPKGGPKLLWQYNDLGVGYASAAVTDDVVYTVASLQDTSFIVAFNHKGKLLWKKKMGLEFTDNYPGSRGTPIICSDYGYFLTGVGVVYCFDIKNGNVVWKKDIKKEFNGRPHNSGYSENLIVDGDKVICTPTGPETCVVALNRKTGKPIWTSKGNGEKNAYSNPILIERNGKKIFVIQLRKSIVGIDISNGKRLWKHPMKSDLHSNTPIYKDGHILAIDGWKGHTVKLKLSADGSNVQEVWKCESLAAEQGDAVILGDNIYGADVANYSFNCVDWNTGMKKYKIVRNSKPHRIAIISADSLLYCYSDEGYFYLVNPLDKKFETRGKFKVPGTKKTDHYTHPVIYNGCLYVRHNNSLFVYDISKSDHKTS</sequence>
<dbReference type="PANTHER" id="PTHR34512">
    <property type="entry name" value="CELL SURFACE PROTEIN"/>
    <property type="match status" value="1"/>
</dbReference>
<dbReference type="InterPro" id="IPR015943">
    <property type="entry name" value="WD40/YVTN_repeat-like_dom_sf"/>
</dbReference>
<accession>A0A2V4A1H4</accession>
<reference evidence="3 4" key="1">
    <citation type="submission" date="2018-05" db="EMBL/GenBank/DDBJ databases">
        <title>Marinifilum breve JC075T sp. nov., a marine bacterium isolated from Yongle Blue Hole in the South China Sea.</title>
        <authorList>
            <person name="Fu T."/>
        </authorList>
    </citation>
    <scope>NUCLEOTIDE SEQUENCE [LARGE SCALE GENOMIC DNA]</scope>
    <source>
        <strain evidence="3 4">JC075</strain>
    </source>
</reference>
<evidence type="ECO:0000313" key="4">
    <source>
        <dbReference type="Proteomes" id="UP000248079"/>
    </source>
</evidence>
<dbReference type="InterPro" id="IPR002372">
    <property type="entry name" value="PQQ_rpt_dom"/>
</dbReference>
<organism evidence="3 4">
    <name type="scientific">Marinifilum breve</name>
    <dbReference type="NCBI Taxonomy" id="2184082"/>
    <lineage>
        <taxon>Bacteria</taxon>
        <taxon>Pseudomonadati</taxon>
        <taxon>Bacteroidota</taxon>
        <taxon>Bacteroidia</taxon>
        <taxon>Marinilabiliales</taxon>
        <taxon>Marinifilaceae</taxon>
    </lineage>
</organism>
<protein>
    <recommendedName>
        <fullName evidence="2">Pyrrolo-quinoline quinone repeat domain-containing protein</fullName>
    </recommendedName>
</protein>
<comment type="caution">
    <text evidence="3">The sequence shown here is derived from an EMBL/GenBank/DDBJ whole genome shotgun (WGS) entry which is preliminary data.</text>
</comment>